<comment type="caution">
    <text evidence="2">The sequence shown here is derived from an EMBL/GenBank/DDBJ whole genome shotgun (WGS) entry which is preliminary data.</text>
</comment>
<accession>A0ABT4HW16</accession>
<sequence>MITVTLELFEEKYVNELEAFGLPEEQLQFSALPKEILNTTDGEYGIVITNNGQAVGFFLLHATDRVNNYSNNPNALLLSALTIDHKHQGKGFAKKGMLALPHFMSENFPSYNEIVLAVNEKNLPAQGVYKKAGFHDTGERKAGPIGKQILMSLSIK</sequence>
<reference evidence="2" key="1">
    <citation type="submission" date="2022-09" db="EMBL/GenBank/DDBJ databases">
        <title>Genome analysis and characterization of larvicidal activity of Brevibacillus strains.</title>
        <authorList>
            <person name="Patrusheva E.V."/>
            <person name="Izotova A.O."/>
            <person name="Toshchakov S.V."/>
            <person name="Sineoky S.P."/>
        </authorList>
    </citation>
    <scope>NUCLEOTIDE SEQUENCE</scope>
    <source>
        <strain evidence="2">VKPM_B-13244</strain>
    </source>
</reference>
<dbReference type="InterPro" id="IPR016181">
    <property type="entry name" value="Acyl_CoA_acyltransferase"/>
</dbReference>
<dbReference type="PROSITE" id="PS51186">
    <property type="entry name" value="GNAT"/>
    <property type="match status" value="1"/>
</dbReference>
<dbReference type="Pfam" id="PF00583">
    <property type="entry name" value="Acetyltransf_1"/>
    <property type="match status" value="1"/>
</dbReference>
<gene>
    <name evidence="2" type="ORF">O0535_06275</name>
</gene>
<evidence type="ECO:0000313" key="2">
    <source>
        <dbReference type="EMBL" id="MCZ0830405.1"/>
    </source>
</evidence>
<organism evidence="2 3">
    <name type="scientific">Brevibacillus halotolerans</name>
    <dbReference type="NCBI Taxonomy" id="1507437"/>
    <lineage>
        <taxon>Bacteria</taxon>
        <taxon>Bacillati</taxon>
        <taxon>Bacillota</taxon>
        <taxon>Bacilli</taxon>
        <taxon>Bacillales</taxon>
        <taxon>Paenibacillaceae</taxon>
        <taxon>Brevibacillus</taxon>
    </lineage>
</organism>
<proteinExistence type="predicted"/>
<dbReference type="Gene3D" id="3.40.630.30">
    <property type="match status" value="1"/>
</dbReference>
<dbReference type="EMBL" id="JAPTNG010000004">
    <property type="protein sequence ID" value="MCZ0830405.1"/>
    <property type="molecule type" value="Genomic_DNA"/>
</dbReference>
<dbReference type="Proteomes" id="UP001067708">
    <property type="component" value="Unassembled WGS sequence"/>
</dbReference>
<name>A0ABT4HW16_9BACL</name>
<evidence type="ECO:0000259" key="1">
    <source>
        <dbReference type="PROSITE" id="PS51186"/>
    </source>
</evidence>
<dbReference type="InterPro" id="IPR000182">
    <property type="entry name" value="GNAT_dom"/>
</dbReference>
<dbReference type="RefSeq" id="WP_258416994.1">
    <property type="nucleotide sequence ID" value="NZ_JAPTNG010000004.1"/>
</dbReference>
<protein>
    <submittedName>
        <fullName evidence="2">GNAT family N-acetyltransferase</fullName>
    </submittedName>
</protein>
<dbReference type="SUPFAM" id="SSF55729">
    <property type="entry name" value="Acyl-CoA N-acyltransferases (Nat)"/>
    <property type="match status" value="1"/>
</dbReference>
<keyword evidence="3" id="KW-1185">Reference proteome</keyword>
<evidence type="ECO:0000313" key="3">
    <source>
        <dbReference type="Proteomes" id="UP001067708"/>
    </source>
</evidence>
<feature type="domain" description="N-acetyltransferase" evidence="1">
    <location>
        <begin position="4"/>
        <end position="156"/>
    </location>
</feature>